<evidence type="ECO:0000313" key="3">
    <source>
        <dbReference type="EMBL" id="EJT96700.1"/>
    </source>
</evidence>
<dbReference type="HOGENOM" id="CLU_506241_0_0_1"/>
<dbReference type="PROSITE" id="PS50181">
    <property type="entry name" value="FBOX"/>
    <property type="match status" value="1"/>
</dbReference>
<feature type="domain" description="F-box" evidence="2">
    <location>
        <begin position="65"/>
        <end position="114"/>
    </location>
</feature>
<evidence type="ECO:0000259" key="2">
    <source>
        <dbReference type="PROSITE" id="PS50181"/>
    </source>
</evidence>
<dbReference type="RefSeq" id="XP_040623598.1">
    <property type="nucleotide sequence ID" value="XM_040770892.1"/>
</dbReference>
<evidence type="ECO:0000256" key="1">
    <source>
        <dbReference type="SAM" id="MobiDB-lite"/>
    </source>
</evidence>
<sequence length="578" mass="66682">MARGVKRSRAQVESAEEPTLAKSKKRSHTLNHALTDDAGDPVSGKSAGVVNPQKAKKVRGRRGQLAFILQAPTEIVLQIMSHLWPLDILNLSYADKELRSMLTAPNNKFIWEAARANVPGLPELPPDFTEWGYARLLWFNECDMCGSRLTRKPEFALLRIRLCPKCSKKHVINGFHLHWPRDIIKPFGDHTALLPNFVGDFFEPALKRLARRVQKIKGTPRWEVWEKQRRTFIEKVQEHGKALSEWIVETNLAAKEKSIQMQMRRREAISERLIGLGHSPEDVASILMQKQRLICSSEEVTEKNWPRIQKILEGVLRNIKEERIKATREDEIRDSLKRVYCEYWASLPPGKDKHTMPPVLDFLDLPSSLRLLYRHDASGVDMKASFSNSIAQIEQDIELFRSVLRRDLFLMYDTYERQQSFAAWAKDDTNKNDFTRYRFLRRATTVFVFSQGRVGTPVHYDSLFSHAFEPDHTRGQTPNLLAKWDDLKQMLRVDTHAIEIMERIVKRAKLNPATTTIDDLESLGAGFSRPNIDKHDHPITWRELVCPSAIDVIRADLLLAKYHELMTLQCSWVISADP</sequence>
<dbReference type="EMBL" id="JH795881">
    <property type="protein sequence ID" value="EJT96700.1"/>
    <property type="molecule type" value="Genomic_DNA"/>
</dbReference>
<dbReference type="InterPro" id="IPR001810">
    <property type="entry name" value="F-box_dom"/>
</dbReference>
<dbReference type="Proteomes" id="UP000030653">
    <property type="component" value="Unassembled WGS sequence"/>
</dbReference>
<proteinExistence type="predicted"/>
<feature type="region of interest" description="Disordered" evidence="1">
    <location>
        <begin position="1"/>
        <end position="55"/>
    </location>
</feature>
<reference evidence="3 4" key="1">
    <citation type="journal article" date="2012" name="Science">
        <title>The Paleozoic origin of enzymatic lignin decomposition reconstructed from 31 fungal genomes.</title>
        <authorList>
            <person name="Floudas D."/>
            <person name="Binder M."/>
            <person name="Riley R."/>
            <person name="Barry K."/>
            <person name="Blanchette R.A."/>
            <person name="Henrissat B."/>
            <person name="Martinez A.T."/>
            <person name="Otillar R."/>
            <person name="Spatafora J.W."/>
            <person name="Yadav J.S."/>
            <person name="Aerts A."/>
            <person name="Benoit I."/>
            <person name="Boyd A."/>
            <person name="Carlson A."/>
            <person name="Copeland A."/>
            <person name="Coutinho P.M."/>
            <person name="de Vries R.P."/>
            <person name="Ferreira P."/>
            <person name="Findley K."/>
            <person name="Foster B."/>
            <person name="Gaskell J."/>
            <person name="Glotzer D."/>
            <person name="Gorecki P."/>
            <person name="Heitman J."/>
            <person name="Hesse C."/>
            <person name="Hori C."/>
            <person name="Igarashi K."/>
            <person name="Jurgens J.A."/>
            <person name="Kallen N."/>
            <person name="Kersten P."/>
            <person name="Kohler A."/>
            <person name="Kuees U."/>
            <person name="Kumar T.K.A."/>
            <person name="Kuo A."/>
            <person name="LaButti K."/>
            <person name="Larrondo L.F."/>
            <person name="Lindquist E."/>
            <person name="Ling A."/>
            <person name="Lombard V."/>
            <person name="Lucas S."/>
            <person name="Lundell T."/>
            <person name="Martin R."/>
            <person name="McLaughlin D.J."/>
            <person name="Morgenstern I."/>
            <person name="Morin E."/>
            <person name="Murat C."/>
            <person name="Nagy L.G."/>
            <person name="Nolan M."/>
            <person name="Ohm R.A."/>
            <person name="Patyshakuliyeva A."/>
            <person name="Rokas A."/>
            <person name="Ruiz-Duenas F.J."/>
            <person name="Sabat G."/>
            <person name="Salamov A."/>
            <person name="Samejima M."/>
            <person name="Schmutz J."/>
            <person name="Slot J.C."/>
            <person name="St John F."/>
            <person name="Stenlid J."/>
            <person name="Sun H."/>
            <person name="Sun S."/>
            <person name="Syed K."/>
            <person name="Tsang A."/>
            <person name="Wiebenga A."/>
            <person name="Young D."/>
            <person name="Pisabarro A."/>
            <person name="Eastwood D.C."/>
            <person name="Martin F."/>
            <person name="Cullen D."/>
            <person name="Grigoriev I.V."/>
            <person name="Hibbett D.S."/>
        </authorList>
    </citation>
    <scope>NUCLEOTIDE SEQUENCE [LARGE SCALE GENOMIC DNA]</scope>
    <source>
        <strain evidence="3 4">DJM-731 SS1</strain>
    </source>
</reference>
<protein>
    <recommendedName>
        <fullName evidence="2">F-box domain-containing protein</fullName>
    </recommendedName>
</protein>
<dbReference type="STRING" id="1858805.M5FN24"/>
<dbReference type="GeneID" id="63685954"/>
<name>M5FN24_DACPD</name>
<keyword evidence="4" id="KW-1185">Reference proteome</keyword>
<organism evidence="3 4">
    <name type="scientific">Dacryopinax primogenitus (strain DJM 731)</name>
    <name type="common">Brown rot fungus</name>
    <dbReference type="NCBI Taxonomy" id="1858805"/>
    <lineage>
        <taxon>Eukaryota</taxon>
        <taxon>Fungi</taxon>
        <taxon>Dikarya</taxon>
        <taxon>Basidiomycota</taxon>
        <taxon>Agaricomycotina</taxon>
        <taxon>Dacrymycetes</taxon>
        <taxon>Dacrymycetales</taxon>
        <taxon>Dacrymycetaceae</taxon>
        <taxon>Dacryopinax</taxon>
    </lineage>
</organism>
<accession>M5FN24</accession>
<dbReference type="OrthoDB" id="2322499at2759"/>
<evidence type="ECO:0000313" key="4">
    <source>
        <dbReference type="Proteomes" id="UP000030653"/>
    </source>
</evidence>
<dbReference type="OMA" id="THAIEIM"/>
<dbReference type="AlphaFoldDB" id="M5FN24"/>
<gene>
    <name evidence="3" type="ORF">DACRYDRAFT_119917</name>
</gene>